<reference evidence="2 3" key="2">
    <citation type="journal article" date="2018" name="Plant J.">
        <title>The Physcomitrella patens chromosome-scale assembly reveals moss genome structure and evolution.</title>
        <authorList>
            <person name="Lang D."/>
            <person name="Ullrich K.K."/>
            <person name="Murat F."/>
            <person name="Fuchs J."/>
            <person name="Jenkins J."/>
            <person name="Haas F.B."/>
            <person name="Piednoel M."/>
            <person name="Gundlach H."/>
            <person name="Van Bel M."/>
            <person name="Meyberg R."/>
            <person name="Vives C."/>
            <person name="Morata J."/>
            <person name="Symeonidi A."/>
            <person name="Hiss M."/>
            <person name="Muchero W."/>
            <person name="Kamisugi Y."/>
            <person name="Saleh O."/>
            <person name="Blanc G."/>
            <person name="Decker E.L."/>
            <person name="van Gessel N."/>
            <person name="Grimwood J."/>
            <person name="Hayes R.D."/>
            <person name="Graham S.W."/>
            <person name="Gunter L.E."/>
            <person name="McDaniel S.F."/>
            <person name="Hoernstein S.N.W."/>
            <person name="Larsson A."/>
            <person name="Li F.W."/>
            <person name="Perroud P.F."/>
            <person name="Phillips J."/>
            <person name="Ranjan P."/>
            <person name="Rokshar D.S."/>
            <person name="Rothfels C.J."/>
            <person name="Schneider L."/>
            <person name="Shu S."/>
            <person name="Stevenson D.W."/>
            <person name="Thummler F."/>
            <person name="Tillich M."/>
            <person name="Villarreal Aguilar J.C."/>
            <person name="Widiez T."/>
            <person name="Wong G.K."/>
            <person name="Wymore A."/>
            <person name="Zhang Y."/>
            <person name="Zimmer A.D."/>
            <person name="Quatrano R.S."/>
            <person name="Mayer K.F.X."/>
            <person name="Goodstein D."/>
            <person name="Casacuberta J.M."/>
            <person name="Vandepoele K."/>
            <person name="Reski R."/>
            <person name="Cuming A.C."/>
            <person name="Tuskan G.A."/>
            <person name="Maumus F."/>
            <person name="Salse J."/>
            <person name="Schmutz J."/>
            <person name="Rensing S.A."/>
        </authorList>
    </citation>
    <scope>NUCLEOTIDE SEQUENCE [LARGE SCALE GENOMIC DNA]</scope>
    <source>
        <strain evidence="2 3">cv. Gransden 2004</strain>
    </source>
</reference>
<dbReference type="Gramene" id="Pp3c4_29630V3.2">
    <property type="protein sequence ID" value="Pp3c4_29630V3.2"/>
    <property type="gene ID" value="Pp3c4_29630"/>
</dbReference>
<evidence type="ECO:0000313" key="3">
    <source>
        <dbReference type="Proteomes" id="UP000006727"/>
    </source>
</evidence>
<organism evidence="2 3">
    <name type="scientific">Physcomitrium patens</name>
    <name type="common">Spreading-leaved earth moss</name>
    <name type="synonym">Physcomitrella patens</name>
    <dbReference type="NCBI Taxonomy" id="3218"/>
    <lineage>
        <taxon>Eukaryota</taxon>
        <taxon>Viridiplantae</taxon>
        <taxon>Streptophyta</taxon>
        <taxon>Embryophyta</taxon>
        <taxon>Bryophyta</taxon>
        <taxon>Bryophytina</taxon>
        <taxon>Bryopsida</taxon>
        <taxon>Funariidae</taxon>
        <taxon>Funariales</taxon>
        <taxon>Funariaceae</taxon>
        <taxon>Physcomitrium</taxon>
    </lineage>
</organism>
<name>A9SQ08_PHYPA</name>
<dbReference type="InterPro" id="IPR056650">
    <property type="entry name" value="DUF7748"/>
</dbReference>
<dbReference type="Proteomes" id="UP000006727">
    <property type="component" value="Chromosome 4"/>
</dbReference>
<reference evidence="2 3" key="1">
    <citation type="journal article" date="2008" name="Science">
        <title>The Physcomitrella genome reveals evolutionary insights into the conquest of land by plants.</title>
        <authorList>
            <person name="Rensing S."/>
            <person name="Lang D."/>
            <person name="Zimmer A."/>
            <person name="Terry A."/>
            <person name="Salamov A."/>
            <person name="Shapiro H."/>
            <person name="Nishiyama T."/>
            <person name="Perroud P.-F."/>
            <person name="Lindquist E."/>
            <person name="Kamisugi Y."/>
            <person name="Tanahashi T."/>
            <person name="Sakakibara K."/>
            <person name="Fujita T."/>
            <person name="Oishi K."/>
            <person name="Shin-I T."/>
            <person name="Kuroki Y."/>
            <person name="Toyoda A."/>
            <person name="Suzuki Y."/>
            <person name="Hashimoto A."/>
            <person name="Yamaguchi K."/>
            <person name="Sugano A."/>
            <person name="Kohara Y."/>
            <person name="Fujiyama A."/>
            <person name="Anterola A."/>
            <person name="Aoki S."/>
            <person name="Ashton N."/>
            <person name="Barbazuk W.B."/>
            <person name="Barker E."/>
            <person name="Bennetzen J."/>
            <person name="Bezanilla M."/>
            <person name="Blankenship R."/>
            <person name="Cho S.H."/>
            <person name="Dutcher S."/>
            <person name="Estelle M."/>
            <person name="Fawcett J.A."/>
            <person name="Gundlach H."/>
            <person name="Hanada K."/>
            <person name="Heyl A."/>
            <person name="Hicks K.A."/>
            <person name="Hugh J."/>
            <person name="Lohr M."/>
            <person name="Mayer K."/>
            <person name="Melkozernov A."/>
            <person name="Murata T."/>
            <person name="Nelson D."/>
            <person name="Pils B."/>
            <person name="Prigge M."/>
            <person name="Reiss B."/>
            <person name="Renner T."/>
            <person name="Rombauts S."/>
            <person name="Rushton P."/>
            <person name="Sanderfoot A."/>
            <person name="Schween G."/>
            <person name="Shiu S.-H."/>
            <person name="Stueber K."/>
            <person name="Theodoulou F.L."/>
            <person name="Tu H."/>
            <person name="Van de Peer Y."/>
            <person name="Verrier P.J."/>
            <person name="Waters E."/>
            <person name="Wood A."/>
            <person name="Yang L."/>
            <person name="Cove D."/>
            <person name="Cuming A."/>
            <person name="Hasebe M."/>
            <person name="Lucas S."/>
            <person name="Mishler D.B."/>
            <person name="Reski R."/>
            <person name="Grigoriev I."/>
            <person name="Quatrano R.S."/>
            <person name="Boore J.L."/>
        </authorList>
    </citation>
    <scope>NUCLEOTIDE SEQUENCE [LARGE SCALE GENOMIC DNA]</scope>
    <source>
        <strain evidence="2 3">cv. Gransden 2004</strain>
    </source>
</reference>
<protein>
    <recommendedName>
        <fullName evidence="1">DUF7748 domain-containing protein</fullName>
    </recommendedName>
</protein>
<dbReference type="EnsemblPlants" id="Pp3c4_29630V3.2">
    <property type="protein sequence ID" value="Pp3c4_29630V3.2"/>
    <property type="gene ID" value="Pp3c4_29630"/>
</dbReference>
<dbReference type="AlphaFoldDB" id="A9SQ08"/>
<sequence length="141" mass="16117">MRYSYVKRWISIQRSELALANVMTKYSKTVLVNKTKDSIRIASGNAGVYKEDAVLCPGDEYTIIVNLSFTYSQYLFSSISGDRRLLLSQEEFDEFSKMEVFLTDNGLECKGVEVRMVERGTIRRLSGLFDKLLKWSGLSNS</sequence>
<reference evidence="2" key="3">
    <citation type="submission" date="2020-12" db="UniProtKB">
        <authorList>
            <consortium name="EnsemblPlants"/>
        </authorList>
    </citation>
    <scope>IDENTIFICATION</scope>
</reference>
<proteinExistence type="predicted"/>
<keyword evidence="3" id="KW-1185">Reference proteome</keyword>
<evidence type="ECO:0000259" key="1">
    <source>
        <dbReference type="Pfam" id="PF24928"/>
    </source>
</evidence>
<dbReference type="Pfam" id="PF24928">
    <property type="entry name" value="DUF7748"/>
    <property type="match status" value="1"/>
</dbReference>
<dbReference type="InParanoid" id="A9SQ08"/>
<accession>A9SQ08</accession>
<dbReference type="EMBL" id="ABEU02000004">
    <property type="status" value="NOT_ANNOTATED_CDS"/>
    <property type="molecule type" value="Genomic_DNA"/>
</dbReference>
<feature type="domain" description="DUF7748" evidence="1">
    <location>
        <begin position="28"/>
        <end position="113"/>
    </location>
</feature>
<evidence type="ECO:0000313" key="2">
    <source>
        <dbReference type="EnsemblPlants" id="Pp3c4_29630V3.2"/>
    </source>
</evidence>
<dbReference type="HOGENOM" id="CLU_1828596_0_0_1"/>